<comment type="caution">
    <text evidence="2">The sequence shown here is derived from an EMBL/GenBank/DDBJ whole genome shotgun (WGS) entry which is preliminary data.</text>
</comment>
<evidence type="ECO:0000256" key="1">
    <source>
        <dbReference type="SAM" id="MobiDB-lite"/>
    </source>
</evidence>
<dbReference type="EMBL" id="JARBJD010000013">
    <property type="protein sequence ID" value="KAK2961932.1"/>
    <property type="molecule type" value="Genomic_DNA"/>
</dbReference>
<name>A0ABQ9YDT5_9EUKA</name>
<evidence type="ECO:0000313" key="2">
    <source>
        <dbReference type="EMBL" id="KAK2961932.1"/>
    </source>
</evidence>
<feature type="compositionally biased region" description="Basic and acidic residues" evidence="1">
    <location>
        <begin position="409"/>
        <end position="421"/>
    </location>
</feature>
<feature type="region of interest" description="Disordered" evidence="1">
    <location>
        <begin position="313"/>
        <end position="484"/>
    </location>
</feature>
<reference evidence="2 3" key="1">
    <citation type="journal article" date="2022" name="bioRxiv">
        <title>Genomics of Preaxostyla Flagellates Illuminates Evolutionary Transitions and the Path Towards Mitochondrial Loss.</title>
        <authorList>
            <person name="Novak L.V.F."/>
            <person name="Treitli S.C."/>
            <person name="Pyrih J."/>
            <person name="Halakuc P."/>
            <person name="Pipaliya S.V."/>
            <person name="Vacek V."/>
            <person name="Brzon O."/>
            <person name="Soukal P."/>
            <person name="Eme L."/>
            <person name="Dacks J.B."/>
            <person name="Karnkowska A."/>
            <person name="Elias M."/>
            <person name="Hampl V."/>
        </authorList>
    </citation>
    <scope>NUCLEOTIDE SEQUENCE [LARGE SCALE GENOMIC DNA]</scope>
    <source>
        <strain evidence="2">NAU3</strain>
        <tissue evidence="2">Gut</tissue>
    </source>
</reference>
<feature type="compositionally biased region" description="Acidic residues" evidence="1">
    <location>
        <begin position="317"/>
        <end position="328"/>
    </location>
</feature>
<organism evidence="2 3">
    <name type="scientific">Blattamonas nauphoetae</name>
    <dbReference type="NCBI Taxonomy" id="2049346"/>
    <lineage>
        <taxon>Eukaryota</taxon>
        <taxon>Metamonada</taxon>
        <taxon>Preaxostyla</taxon>
        <taxon>Oxymonadida</taxon>
        <taxon>Blattamonas</taxon>
    </lineage>
</organism>
<proteinExistence type="predicted"/>
<feature type="compositionally biased region" description="Basic and acidic residues" evidence="1">
    <location>
        <begin position="343"/>
        <end position="356"/>
    </location>
</feature>
<protein>
    <recommendedName>
        <fullName evidence="4">Shugoshin C-terminal domain-containing protein</fullName>
    </recommendedName>
</protein>
<feature type="compositionally biased region" description="Polar residues" evidence="1">
    <location>
        <begin position="216"/>
        <end position="233"/>
    </location>
</feature>
<feature type="compositionally biased region" description="Basic and acidic residues" evidence="1">
    <location>
        <begin position="261"/>
        <end position="274"/>
    </location>
</feature>
<keyword evidence="3" id="KW-1185">Reference proteome</keyword>
<accession>A0ABQ9YDT5</accession>
<dbReference type="Proteomes" id="UP001281761">
    <property type="component" value="Unassembled WGS sequence"/>
</dbReference>
<feature type="region of interest" description="Disordered" evidence="1">
    <location>
        <begin position="199"/>
        <end position="291"/>
    </location>
</feature>
<feature type="compositionally biased region" description="Basic residues" evidence="1">
    <location>
        <begin position="397"/>
        <end position="406"/>
    </location>
</feature>
<feature type="compositionally biased region" description="Low complexity" evidence="1">
    <location>
        <begin position="444"/>
        <end position="453"/>
    </location>
</feature>
<evidence type="ECO:0008006" key="4">
    <source>
        <dbReference type="Google" id="ProtNLM"/>
    </source>
</evidence>
<sequence length="484" mass="54325">MDQIGQETVSALERMISEEEKVCVKLFGSIQRLQTRTKYLETHNHFVLLDNLLSLITLLSNTQAIMDDAPSRPFIPSPNLHFTHLITSSLHDEANSEQQLSHSLSTDSSNPKHAVFTELFSDLSRISHLPMVVPLSSSATQPSQESIDFRFRQRLPPSESLQHILARQLLQFRPSRHSRNQPLRPHIVQANSLHLLSRPPSCLNSPAAKHQRLSRKQTISSTLRRPLSSNDSQDSPKQKQKDEKEEVSEESLGVAPPSLMRPKEEEEKEPRTEMLIDQSETNESDVQKKEKYRSSHINLSFFQRSNLNRTLSLASESQDDSGTIDDSPESAPKSNTFAPKPDPQLDPHPHSRRDLISSDAELFSSSDDAHPPIPRSSLTDSNADEYTPPTSQSMVGLKKKKPRKSARFSADRSTKLKRIERQCLQTINASVRRKEEEDGDEAPTHTTARRTATGDVADMTECDGVAHPATRPLSPQPSVSLCSR</sequence>
<evidence type="ECO:0000313" key="3">
    <source>
        <dbReference type="Proteomes" id="UP001281761"/>
    </source>
</evidence>
<feature type="compositionally biased region" description="Basic and acidic residues" evidence="1">
    <location>
        <begin position="234"/>
        <end position="244"/>
    </location>
</feature>
<gene>
    <name evidence="2" type="ORF">BLNAU_2988</name>
</gene>